<keyword evidence="1" id="KW-0472">Membrane</keyword>
<sequence>MLLYPLYRLAFSRLFIYLFKYICADYNGWFATFSPRLHHVFQRNQSFPLFIYPLCDVGGIVETVWSNATERDSFCRNASVTSFVCCDFYKFVAIYIYIYIPFEICVYFFLSNTFCSTSLVSSTCFIWSDDSDTSHSTRREAAVLKLISSHLFQHQTNTHVQDGGERRIMVVVVVALVILRSSLCDSDVCMHAV</sequence>
<evidence type="ECO:0000313" key="2">
    <source>
        <dbReference type="EMBL" id="CCC90527.1"/>
    </source>
</evidence>
<accession>G0UMW8</accession>
<keyword evidence="1" id="KW-1133">Transmembrane helix</keyword>
<keyword evidence="1" id="KW-0812">Transmembrane</keyword>
<feature type="transmembrane region" description="Helical" evidence="1">
    <location>
        <begin position="88"/>
        <end position="110"/>
    </location>
</feature>
<dbReference type="AlphaFoldDB" id="G0UMW8"/>
<protein>
    <submittedName>
        <fullName evidence="2">Uncharacterized protein TCIL3000_5_2360</fullName>
    </submittedName>
</protein>
<reference evidence="2" key="1">
    <citation type="journal article" date="2012" name="Proc. Natl. Acad. Sci. U.S.A.">
        <title>Antigenic diversity is generated by distinct evolutionary mechanisms in African trypanosome species.</title>
        <authorList>
            <person name="Jackson A.P."/>
            <person name="Berry A."/>
            <person name="Aslett M."/>
            <person name="Allison H.C."/>
            <person name="Burton P."/>
            <person name="Vavrova-Anderson J."/>
            <person name="Brown R."/>
            <person name="Browne H."/>
            <person name="Corton N."/>
            <person name="Hauser H."/>
            <person name="Gamble J."/>
            <person name="Gilderthorp R."/>
            <person name="Marcello L."/>
            <person name="McQuillan J."/>
            <person name="Otto T.D."/>
            <person name="Quail M.A."/>
            <person name="Sanders M.J."/>
            <person name="van Tonder A."/>
            <person name="Ginger M.L."/>
            <person name="Field M.C."/>
            <person name="Barry J.D."/>
            <person name="Hertz-Fowler C."/>
            <person name="Berriman M."/>
        </authorList>
    </citation>
    <scope>NUCLEOTIDE SEQUENCE</scope>
    <source>
        <strain evidence="2">IL3000</strain>
    </source>
</reference>
<gene>
    <name evidence="2" type="ORF">TCIL3000_5_2360</name>
</gene>
<dbReference type="EMBL" id="HE575318">
    <property type="protein sequence ID" value="CCC90527.1"/>
    <property type="molecule type" value="Genomic_DNA"/>
</dbReference>
<organism evidence="2">
    <name type="scientific">Trypanosoma congolense (strain IL3000)</name>
    <dbReference type="NCBI Taxonomy" id="1068625"/>
    <lineage>
        <taxon>Eukaryota</taxon>
        <taxon>Discoba</taxon>
        <taxon>Euglenozoa</taxon>
        <taxon>Kinetoplastea</taxon>
        <taxon>Metakinetoplastina</taxon>
        <taxon>Trypanosomatida</taxon>
        <taxon>Trypanosomatidae</taxon>
        <taxon>Trypanosoma</taxon>
        <taxon>Nannomonas</taxon>
    </lineage>
</organism>
<dbReference type="VEuPathDB" id="TriTrypDB:TcIL3000_5_2360"/>
<evidence type="ECO:0000256" key="1">
    <source>
        <dbReference type="SAM" id="Phobius"/>
    </source>
</evidence>
<name>G0UMW8_TRYCI</name>
<proteinExistence type="predicted"/>